<dbReference type="AlphaFoldDB" id="A0AA38XBL9"/>
<accession>A0AA38XBL9</accession>
<sequence length="95" mass="10974">MNPYILDIDYTNPTIHINTNFVGPKYGWNSDDESPIIEHYWQLIDKRVSEQLPPETVNRVDPDGPFDTWFCSGPAGNNLSTEVEVFDEAFMEIYC</sequence>
<name>A0AA38XBL9_9EURO</name>
<reference evidence="1" key="1">
    <citation type="submission" date="2022-10" db="EMBL/GenBank/DDBJ databases">
        <title>Culturing micro-colonial fungi from biological soil crusts in the Mojave desert and describing Neophaeococcomyces mojavensis, and introducing the new genera and species Taxawa tesnikishii.</title>
        <authorList>
            <person name="Kurbessoian T."/>
            <person name="Stajich J.E."/>
        </authorList>
    </citation>
    <scope>NUCLEOTIDE SEQUENCE</scope>
    <source>
        <strain evidence="1">TK_41</strain>
    </source>
</reference>
<dbReference type="EMBL" id="JAPDRK010000007">
    <property type="protein sequence ID" value="KAJ9610480.1"/>
    <property type="molecule type" value="Genomic_DNA"/>
</dbReference>
<gene>
    <name evidence="1" type="ORF">H2200_005257</name>
</gene>
<organism evidence="1 2">
    <name type="scientific">Cladophialophora chaetospira</name>
    <dbReference type="NCBI Taxonomy" id="386627"/>
    <lineage>
        <taxon>Eukaryota</taxon>
        <taxon>Fungi</taxon>
        <taxon>Dikarya</taxon>
        <taxon>Ascomycota</taxon>
        <taxon>Pezizomycotina</taxon>
        <taxon>Eurotiomycetes</taxon>
        <taxon>Chaetothyriomycetidae</taxon>
        <taxon>Chaetothyriales</taxon>
        <taxon>Herpotrichiellaceae</taxon>
        <taxon>Cladophialophora</taxon>
    </lineage>
</organism>
<proteinExistence type="predicted"/>
<protein>
    <submittedName>
        <fullName evidence="1">Uncharacterized protein</fullName>
    </submittedName>
</protein>
<dbReference type="Proteomes" id="UP001172673">
    <property type="component" value="Unassembled WGS sequence"/>
</dbReference>
<keyword evidence="2" id="KW-1185">Reference proteome</keyword>
<evidence type="ECO:0000313" key="1">
    <source>
        <dbReference type="EMBL" id="KAJ9610480.1"/>
    </source>
</evidence>
<evidence type="ECO:0000313" key="2">
    <source>
        <dbReference type="Proteomes" id="UP001172673"/>
    </source>
</evidence>
<comment type="caution">
    <text evidence="1">The sequence shown here is derived from an EMBL/GenBank/DDBJ whole genome shotgun (WGS) entry which is preliminary data.</text>
</comment>